<protein>
    <submittedName>
        <fullName evidence="1">Uncharacterized protein</fullName>
    </submittedName>
</protein>
<name>A0A7L8G697_9CAUD</name>
<dbReference type="Proteomes" id="UP000516893">
    <property type="component" value="Segment"/>
</dbReference>
<reference evidence="1 2" key="1">
    <citation type="submission" date="2020-07" db="EMBL/GenBank/DDBJ databases">
        <title>Complete genome sequence of Achromobacter sp. phage Mano.</title>
        <authorList>
            <person name="Bartz M.L."/>
            <person name="Yao G.W."/>
            <person name="Le T."/>
            <person name="Gonzalez C."/>
            <person name="Young R."/>
            <person name="Liu M."/>
        </authorList>
    </citation>
    <scope>NUCLEOTIDE SEQUENCE [LARGE SCALE GENOMIC DNA]</scope>
</reference>
<evidence type="ECO:0000313" key="2">
    <source>
        <dbReference type="Proteomes" id="UP000516893"/>
    </source>
</evidence>
<accession>A0A7L8G697</accession>
<dbReference type="EMBL" id="MT708550">
    <property type="protein sequence ID" value="QOE32736.1"/>
    <property type="molecule type" value="Genomic_DNA"/>
</dbReference>
<proteinExistence type="predicted"/>
<sequence>MDCQFPSSITAGLTFDRLVTLTAYPANDGWTLRAVLRGPAVINLVATAEGVQHRFRADATTTASWAPGLYSFSIRAEKAGDVFETDAGTLEIRPDLAGMAEGHDPRSHARKVLAAIEAILEDRATLDQERYRINNRELYRIPRAELLKMRSQYRAEVRMEDASQCGKSLFGGVVRVRLQ</sequence>
<gene>
    <name evidence="1" type="ORF">CPT_Mano_003</name>
</gene>
<organism evidence="1 2">
    <name type="scientific">Achromobacter phage Mano</name>
    <dbReference type="NCBI Taxonomy" id="2767570"/>
    <lineage>
        <taxon>Viruses</taxon>
        <taxon>Duplodnaviria</taxon>
        <taxon>Heunggongvirae</taxon>
        <taxon>Uroviricota</taxon>
        <taxon>Caudoviricetes</taxon>
        <taxon>Manovirus</taxon>
        <taxon>Manovirus Mano</taxon>
    </lineage>
</organism>
<keyword evidence="2" id="KW-1185">Reference proteome</keyword>
<evidence type="ECO:0000313" key="1">
    <source>
        <dbReference type="EMBL" id="QOE32736.1"/>
    </source>
</evidence>